<sequence length="111" mass="13172">MKVSFQTKKLQKLCEDEREMHKRRPDIERKLRLRIAALKANNTIAELEVNDPLGKWHRLKENRKGQWSGAVSSNERIIIEPLKDGVRIIDIEEERRSTEARVVEIIDYHEE</sequence>
<name>A0A7K0GA98_9ACTN</name>
<dbReference type="Gene3D" id="3.30.2310.20">
    <property type="entry name" value="RelE-like"/>
    <property type="match status" value="1"/>
</dbReference>
<dbReference type="InterPro" id="IPR035093">
    <property type="entry name" value="RelE/ParE_toxin_dom_sf"/>
</dbReference>
<keyword evidence="2" id="KW-1185">Reference proteome</keyword>
<dbReference type="SUPFAM" id="SSF143011">
    <property type="entry name" value="RelE-like"/>
    <property type="match status" value="1"/>
</dbReference>
<organism evidence="1 2">
    <name type="scientific">Enorma shizhengliae</name>
    <dbReference type="NCBI Taxonomy" id="2606615"/>
    <lineage>
        <taxon>Bacteria</taxon>
        <taxon>Bacillati</taxon>
        <taxon>Actinomycetota</taxon>
        <taxon>Coriobacteriia</taxon>
        <taxon>Coriobacteriales</taxon>
        <taxon>Coriobacteriaceae</taxon>
        <taxon>Enorma</taxon>
    </lineage>
</organism>
<evidence type="ECO:0000313" key="1">
    <source>
        <dbReference type="EMBL" id="MRX80581.1"/>
    </source>
</evidence>
<dbReference type="RefSeq" id="WP_144688742.1">
    <property type="nucleotide sequence ID" value="NZ_VLLQ01000011.1"/>
</dbReference>
<dbReference type="EMBL" id="VTFZ01000011">
    <property type="protein sequence ID" value="MRX80581.1"/>
    <property type="molecule type" value="Genomic_DNA"/>
</dbReference>
<reference evidence="2" key="1">
    <citation type="submission" date="2019-08" db="EMBL/GenBank/DDBJ databases">
        <title>Arthrobacter sp. nov., isolated from plateau pika and Tibetan wild ass.</title>
        <authorList>
            <person name="Ge Y."/>
        </authorList>
    </citation>
    <scope>NUCLEOTIDE SEQUENCE [LARGE SCALE GENOMIC DNA]</scope>
    <source>
        <strain evidence="2">HF-1365</strain>
    </source>
</reference>
<dbReference type="Pfam" id="PF05015">
    <property type="entry name" value="HigB-like_toxin"/>
    <property type="match status" value="1"/>
</dbReference>
<accession>A0A7K0GA98</accession>
<protein>
    <submittedName>
        <fullName evidence="1">Plasmid maintenance system killer protein</fullName>
    </submittedName>
</protein>
<dbReference type="Proteomes" id="UP000470010">
    <property type="component" value="Unassembled WGS sequence"/>
</dbReference>
<evidence type="ECO:0000313" key="2">
    <source>
        <dbReference type="Proteomes" id="UP000470010"/>
    </source>
</evidence>
<dbReference type="AlphaFoldDB" id="A0A7K0GA98"/>
<dbReference type="InterPro" id="IPR007711">
    <property type="entry name" value="HigB-1"/>
</dbReference>
<comment type="caution">
    <text evidence="1">The sequence shown here is derived from an EMBL/GenBank/DDBJ whole genome shotgun (WGS) entry which is preliminary data.</text>
</comment>
<proteinExistence type="predicted"/>
<gene>
    <name evidence="1" type="ORF">GJE22_08265</name>
</gene>